<organism evidence="1 2">
    <name type="scientific">Amorphotheca resinae ATCC 22711</name>
    <dbReference type="NCBI Taxonomy" id="857342"/>
    <lineage>
        <taxon>Eukaryota</taxon>
        <taxon>Fungi</taxon>
        <taxon>Dikarya</taxon>
        <taxon>Ascomycota</taxon>
        <taxon>Pezizomycotina</taxon>
        <taxon>Leotiomycetes</taxon>
        <taxon>Helotiales</taxon>
        <taxon>Amorphothecaceae</taxon>
        <taxon>Amorphotheca</taxon>
    </lineage>
</organism>
<reference evidence="1 2" key="1">
    <citation type="journal article" date="2018" name="New Phytol.">
        <title>Comparative genomics and transcriptomics depict ericoid mycorrhizal fungi as versatile saprotrophs and plant mutualists.</title>
        <authorList>
            <person name="Martino E."/>
            <person name="Morin E."/>
            <person name="Grelet G.A."/>
            <person name="Kuo A."/>
            <person name="Kohler A."/>
            <person name="Daghino S."/>
            <person name="Barry K.W."/>
            <person name="Cichocki N."/>
            <person name="Clum A."/>
            <person name="Dockter R.B."/>
            <person name="Hainaut M."/>
            <person name="Kuo R.C."/>
            <person name="LaButti K."/>
            <person name="Lindahl B.D."/>
            <person name="Lindquist E.A."/>
            <person name="Lipzen A."/>
            <person name="Khouja H.R."/>
            <person name="Magnuson J."/>
            <person name="Murat C."/>
            <person name="Ohm R.A."/>
            <person name="Singer S.W."/>
            <person name="Spatafora J.W."/>
            <person name="Wang M."/>
            <person name="Veneault-Fourrey C."/>
            <person name="Henrissat B."/>
            <person name="Grigoriev I.V."/>
            <person name="Martin F.M."/>
            <person name="Perotto S."/>
        </authorList>
    </citation>
    <scope>NUCLEOTIDE SEQUENCE [LARGE SCALE GENOMIC DNA]</scope>
    <source>
        <strain evidence="1 2">ATCC 22711</strain>
    </source>
</reference>
<dbReference type="AlphaFoldDB" id="A0A2T3B6B6"/>
<protein>
    <submittedName>
        <fullName evidence="1">Uncharacterized protein</fullName>
    </submittedName>
</protein>
<dbReference type="InParanoid" id="A0A2T3B6B6"/>
<sequence length="324" mass="36937">MDNLAPQQHKENLHLSPEEILSDKLLDPRKVINREDIILLICKYNMYSIFNMDLDNVIEIRKPTAQDLEIIRDLQNRELQTFAERAHLILAELGGQRKEMRLEEGVPMRGSGQQQLRILYNAGKYNGAQAPSWLGLEGFEERTREWLENCDLATGQEANASGTDSMIANSIQVSKDHLLSTLELYSNYLEDEKHEVDQSVAEAAKKLVVQAKGKGKMHQYDEQAEFATLLKQFAKEKHIFETLVDQVVHDIDCYARQCFAAGVEIDEAVVREVKRLLTSVGRKDSTKETSPVDEMELSVTELDEQSLEGIIDAAISRPRKRLKR</sequence>
<name>A0A2T3B6B6_AMORE</name>
<dbReference type="RefSeq" id="XP_024722472.1">
    <property type="nucleotide sequence ID" value="XM_024865622.1"/>
</dbReference>
<dbReference type="EMBL" id="KZ679009">
    <property type="protein sequence ID" value="PSS22317.1"/>
    <property type="molecule type" value="Genomic_DNA"/>
</dbReference>
<proteinExistence type="predicted"/>
<dbReference type="Proteomes" id="UP000241818">
    <property type="component" value="Unassembled WGS sequence"/>
</dbReference>
<dbReference type="GeneID" id="36573703"/>
<accession>A0A2T3B6B6</accession>
<evidence type="ECO:0000313" key="2">
    <source>
        <dbReference type="Proteomes" id="UP000241818"/>
    </source>
</evidence>
<gene>
    <name evidence="1" type="ORF">M430DRAFT_274683</name>
</gene>
<keyword evidence="2" id="KW-1185">Reference proteome</keyword>
<evidence type="ECO:0000313" key="1">
    <source>
        <dbReference type="EMBL" id="PSS22317.1"/>
    </source>
</evidence>